<feature type="compositionally biased region" description="Pro residues" evidence="1">
    <location>
        <begin position="196"/>
        <end position="213"/>
    </location>
</feature>
<dbReference type="PANTHER" id="PTHR16112:SF17">
    <property type="entry name" value="METHYL-CPG-BINDING DOMAIN PROTEIN 6"/>
    <property type="match status" value="1"/>
</dbReference>
<dbReference type="GO" id="GO:0003682">
    <property type="term" value="F:chromatin binding"/>
    <property type="evidence" value="ECO:0007669"/>
    <property type="project" value="Ensembl"/>
</dbReference>
<evidence type="ECO:0000256" key="1">
    <source>
        <dbReference type="SAM" id="MobiDB-lite"/>
    </source>
</evidence>
<dbReference type="InterPro" id="IPR001739">
    <property type="entry name" value="Methyl_CpG_DNA-bd"/>
</dbReference>
<accession>A0A8D0GKJ0</accession>
<dbReference type="PROSITE" id="PS50982">
    <property type="entry name" value="MBD"/>
    <property type="match status" value="1"/>
</dbReference>
<evidence type="ECO:0000259" key="2">
    <source>
        <dbReference type="PROSITE" id="PS50982"/>
    </source>
</evidence>
<feature type="region of interest" description="Disordered" evidence="1">
    <location>
        <begin position="373"/>
        <end position="468"/>
    </location>
</feature>
<feature type="region of interest" description="Disordered" evidence="1">
    <location>
        <begin position="240"/>
        <end position="288"/>
    </location>
</feature>
<dbReference type="Ensembl" id="ENSSPUT00000010779.1">
    <property type="protein sequence ID" value="ENSSPUP00000010117.1"/>
    <property type="gene ID" value="ENSSPUG00000007819.1"/>
</dbReference>
<feature type="region of interest" description="Disordered" evidence="1">
    <location>
        <begin position="491"/>
        <end position="531"/>
    </location>
</feature>
<feature type="compositionally biased region" description="Basic residues" evidence="1">
    <location>
        <begin position="1006"/>
        <end position="1020"/>
    </location>
</feature>
<protein>
    <submittedName>
        <fullName evidence="3">Methyl-CpG binding domain protein 6</fullName>
    </submittedName>
</protein>
<feature type="domain" description="MBD" evidence="2">
    <location>
        <begin position="11"/>
        <end position="81"/>
    </location>
</feature>
<name>A0A8D0GKJ0_SPHPU</name>
<feature type="region of interest" description="Disordered" evidence="1">
    <location>
        <begin position="1"/>
        <end position="22"/>
    </location>
</feature>
<feature type="compositionally biased region" description="Low complexity" evidence="1">
    <location>
        <begin position="434"/>
        <end position="445"/>
    </location>
</feature>
<dbReference type="GO" id="GO:0003677">
    <property type="term" value="F:DNA binding"/>
    <property type="evidence" value="ECO:0007669"/>
    <property type="project" value="InterPro"/>
</dbReference>
<dbReference type="SMART" id="SM00391">
    <property type="entry name" value="MBD"/>
    <property type="match status" value="1"/>
</dbReference>
<feature type="region of interest" description="Disordered" evidence="1">
    <location>
        <begin position="301"/>
        <end position="338"/>
    </location>
</feature>
<dbReference type="OMA" id="PFHCSDA"/>
<dbReference type="GO" id="GO:0001650">
    <property type="term" value="C:fibrillar center"/>
    <property type="evidence" value="ECO:0007669"/>
    <property type="project" value="Ensembl"/>
</dbReference>
<organism evidence="3 4">
    <name type="scientific">Sphenodon punctatus</name>
    <name type="common">Tuatara</name>
    <name type="synonym">Hatteria punctata</name>
    <dbReference type="NCBI Taxonomy" id="8508"/>
    <lineage>
        <taxon>Eukaryota</taxon>
        <taxon>Metazoa</taxon>
        <taxon>Chordata</taxon>
        <taxon>Craniata</taxon>
        <taxon>Vertebrata</taxon>
        <taxon>Euteleostomi</taxon>
        <taxon>Lepidosauria</taxon>
        <taxon>Sphenodontia</taxon>
        <taxon>Sphenodontidae</taxon>
        <taxon>Sphenodon</taxon>
    </lineage>
</organism>
<dbReference type="AlphaFoldDB" id="A0A8D0GKJ0"/>
<feature type="compositionally biased region" description="Basic and acidic residues" evidence="1">
    <location>
        <begin position="402"/>
        <end position="414"/>
    </location>
</feature>
<feature type="compositionally biased region" description="Low complexity" evidence="1">
    <location>
        <begin position="859"/>
        <end position="871"/>
    </location>
</feature>
<reference evidence="3" key="1">
    <citation type="submission" date="2025-08" db="UniProtKB">
        <authorList>
            <consortium name="Ensembl"/>
        </authorList>
    </citation>
    <scope>IDENTIFICATION</scope>
</reference>
<sequence>MNGGDAPGSVDRGGCPPPVPVPVGWQRKVEEGVVRYISPSGTSLGSLEQTRAYLLADGTCKCGLECPLNVHKVFNFDPAATVTSSDGAKSNEGMTKLCNHRRKIVAMATLYRSLESHGLPCVGPGAAGTQPLAHSGIRLHQTLSSKAPAASEPHPPDRHGNARPGQAPSFPHPHSTLFGDVFPSRPHATNGSAHPAFPPEPAPRPYPSPGLPFPPPEEMVPAFESAPWSSHCASPLVPRVGSAAGSPAPTTLSSMSSPGGSGEPSPQRSRPSSVSSEHRPAPRPHCSDMVVPAANALTHQSSNNALPSTVPIGASSPEGKAPPNLLLLHPQGPPSSFPASSLLSAAALASRGRPEELATSTLSSRLLLSVVGGRPPRRQRRSPTVLRLLKDSQLGQAGSPQKEVDYPRQARTRDQPTAGEAKSSSPTSLAPVQPFSSLLSLLGPPASSPTPGLPPLPPPLPPCDGSSTLLPFQDFNSQILSLFGQLASVSSEQTSGSSPQPKLPAAAPPGYHGVTGPTASPAAPCAPPASSPMVVDDGGLGCPLPPDSFPFLGQEQGLPYGSALPPGLLPLGSFPFSLALGPEAPLPAFGLQGETDGGQPLLPLALPSLDLLQQPSGLLASLLALPEVPDEGEKAAGGAEPLLEPFAEVPDALQPLLFPALSAPPALIALNSALLAASLGPSDAVLTPGQPGLAGIPMAPTSTPPATTEGSIPGFLGTAGRLSALMPQLASPLLSATLLGDLLALNPASGPSLLSSPMLQTQQPLLPPGLQGPLGFQLLHGQPPFMPGTNPLACLLQSLQLSPGFVVPEKPVMPSEAVPATRSSPPPALADVELSICPAPPPPCTDVILPSALDPPEPAQQEASPQGQEASGSCSPLKRPHCGADGLNMDRGGALPRGARRGGRAGRRGGRGWGSRRNFNGQLIEPLGTGHCNGELLPASPEEQAGLFSTLELKGMPGRRPSRRGRRRKGSIPRPSPRLETPRTRGPSTEAVPGPAADFPVAQRPRPGRPVKNRRRKMPT</sequence>
<feature type="compositionally biased region" description="Low complexity" evidence="1">
    <location>
        <begin position="253"/>
        <end position="275"/>
    </location>
</feature>
<feature type="compositionally biased region" description="Pro residues" evidence="1">
    <location>
        <begin position="446"/>
        <end position="462"/>
    </location>
</feature>
<feature type="region of interest" description="Disordered" evidence="1">
    <location>
        <begin position="952"/>
        <end position="1020"/>
    </location>
</feature>
<dbReference type="PANTHER" id="PTHR16112">
    <property type="entry name" value="METHYL-CPG BINDING PROTEIN, DROSOPHILA"/>
    <property type="match status" value="1"/>
</dbReference>
<feature type="compositionally biased region" description="Basic residues" evidence="1">
    <location>
        <begin position="960"/>
        <end position="971"/>
    </location>
</feature>
<reference evidence="3" key="2">
    <citation type="submission" date="2025-09" db="UniProtKB">
        <authorList>
            <consortium name="Ensembl"/>
        </authorList>
    </citation>
    <scope>IDENTIFICATION</scope>
</reference>
<feature type="region of interest" description="Disordered" evidence="1">
    <location>
        <begin position="144"/>
        <end position="213"/>
    </location>
</feature>
<dbReference type="GeneTree" id="ENSGT00530000064137"/>
<evidence type="ECO:0000313" key="3">
    <source>
        <dbReference type="Ensembl" id="ENSSPUP00000010117.1"/>
    </source>
</evidence>
<feature type="compositionally biased region" description="Basic residues" evidence="1">
    <location>
        <begin position="898"/>
        <end position="910"/>
    </location>
</feature>
<gene>
    <name evidence="3" type="primary">MBD6</name>
</gene>
<feature type="region of interest" description="Disordered" evidence="1">
    <location>
        <begin position="847"/>
        <end position="925"/>
    </location>
</feature>
<dbReference type="GO" id="GO:0010369">
    <property type="term" value="C:chromocenter"/>
    <property type="evidence" value="ECO:0007669"/>
    <property type="project" value="Ensembl"/>
</dbReference>
<dbReference type="GO" id="GO:0005654">
    <property type="term" value="C:nucleoplasm"/>
    <property type="evidence" value="ECO:0007669"/>
    <property type="project" value="Ensembl"/>
</dbReference>
<feature type="compositionally biased region" description="Polar residues" evidence="1">
    <location>
        <begin position="491"/>
        <end position="500"/>
    </location>
</feature>
<keyword evidence="4" id="KW-1185">Reference proteome</keyword>
<evidence type="ECO:0000313" key="4">
    <source>
        <dbReference type="Proteomes" id="UP000694392"/>
    </source>
</evidence>
<dbReference type="Proteomes" id="UP000694392">
    <property type="component" value="Unplaced"/>
</dbReference>
<proteinExistence type="predicted"/>